<sequence length="401" mass="44027">MNLSIVRSAAVALCVLPAIAAAQTTAPRDSAARRPLDFTSKGLVFSGSDGFSYLALRFRIQQWAVFSRDDGAEGLSSATMAIRRARFRFESVVWDPRFKVNVQLSFSRGDMDFENSGFPNVLRDATVSFQATPQLVIMGGQTKLPGNRQRVISSGEQQFPDRSIVNGAFTIDRDMGLWTTYTRGRSTRPVILSAAVTSGEGRSVQTGNPGLSYTGRVEVHPLGAFTGGGDNFEGDLLREPAPRLALGVTLNHNDQAERAGGQLGRFLYAPRDMDVLLADLLFKYRGFATAMEFGQRRAANPITTSGASTRAVLTGSGTNVQASYYFPRGVEIGARWSTVDPHADVRAQFERQRQQSLVFTRYFHGHRVKWQAEAIRDDYRNGVTGATRGGWTARTSFEFGI</sequence>
<dbReference type="InterPro" id="IPR010870">
    <property type="entry name" value="Porin_O/P"/>
</dbReference>
<evidence type="ECO:0000313" key="2">
    <source>
        <dbReference type="EMBL" id="WKW12771.1"/>
    </source>
</evidence>
<gene>
    <name evidence="2" type="ORF">Strain138_002080</name>
    <name evidence="3" type="ORF">Strain318_002079</name>
</gene>
<keyword evidence="4" id="KW-1185">Reference proteome</keyword>
<dbReference type="EMBL" id="CP130613">
    <property type="protein sequence ID" value="WKW15678.1"/>
    <property type="molecule type" value="Genomic_DNA"/>
</dbReference>
<proteinExistence type="predicted"/>
<name>A0AA49K1U5_9BACT</name>
<dbReference type="EMBL" id="CP130612">
    <property type="protein sequence ID" value="WKW12771.1"/>
    <property type="molecule type" value="Genomic_DNA"/>
</dbReference>
<dbReference type="AlphaFoldDB" id="A0AA49K1U5"/>
<feature type="chain" id="PRO_5041372531" evidence="1">
    <location>
        <begin position="21"/>
        <end position="401"/>
    </location>
</feature>
<protein>
    <submittedName>
        <fullName evidence="3">Porin</fullName>
    </submittedName>
</protein>
<dbReference type="RefSeq" id="WP_367885648.1">
    <property type="nucleotide sequence ID" value="NZ_CP130612.1"/>
</dbReference>
<dbReference type="KEGG" id="pspc:Strain318_002079"/>
<dbReference type="Gene3D" id="2.40.160.10">
    <property type="entry name" value="Porin"/>
    <property type="match status" value="1"/>
</dbReference>
<dbReference type="SUPFAM" id="SSF56935">
    <property type="entry name" value="Porins"/>
    <property type="match status" value="1"/>
</dbReference>
<evidence type="ECO:0000313" key="4">
    <source>
        <dbReference type="Proteomes" id="UP001229955"/>
    </source>
</evidence>
<evidence type="ECO:0000313" key="3">
    <source>
        <dbReference type="EMBL" id="WKW15678.1"/>
    </source>
</evidence>
<dbReference type="Proteomes" id="UP001229955">
    <property type="component" value="Chromosome"/>
</dbReference>
<reference evidence="3" key="1">
    <citation type="submission" date="2023-07" db="EMBL/GenBank/DDBJ databases">
        <authorList>
            <person name="Haufschild T."/>
            <person name="Kallscheuer N."/>
            <person name="Hammer J."/>
            <person name="Kohn T."/>
            <person name="Kabuu M."/>
            <person name="Jogler M."/>
            <person name="Wohfarth N."/>
            <person name="Heuer A."/>
            <person name="Rohde M."/>
            <person name="van Teeseling M.C.F."/>
            <person name="Jogler C."/>
        </authorList>
    </citation>
    <scope>NUCLEOTIDE SEQUENCE</scope>
    <source>
        <strain evidence="2">Strain 138</strain>
        <strain evidence="3">Strain 318</strain>
    </source>
</reference>
<accession>A0AA49JVJ1</accession>
<evidence type="ECO:0000256" key="1">
    <source>
        <dbReference type="SAM" id="SignalP"/>
    </source>
</evidence>
<feature type="signal peptide" evidence="1">
    <location>
        <begin position="1"/>
        <end position="20"/>
    </location>
</feature>
<keyword evidence="1" id="KW-0732">Signal</keyword>
<dbReference type="Pfam" id="PF07396">
    <property type="entry name" value="Porin_O_P"/>
    <property type="match status" value="1"/>
</dbReference>
<accession>A0AA49K1U5</accession>
<organism evidence="3 4">
    <name type="scientific">Pseudogemmatithrix spongiicola</name>
    <dbReference type="NCBI Taxonomy" id="3062599"/>
    <lineage>
        <taxon>Bacteria</taxon>
        <taxon>Pseudomonadati</taxon>
        <taxon>Gemmatimonadota</taxon>
        <taxon>Gemmatimonadia</taxon>
        <taxon>Gemmatimonadales</taxon>
        <taxon>Gemmatimonadaceae</taxon>
        <taxon>Pseudogemmatithrix</taxon>
    </lineage>
</organism>
<dbReference type="InterPro" id="IPR023614">
    <property type="entry name" value="Porin_dom_sf"/>
</dbReference>